<keyword evidence="2" id="KW-1185">Reference proteome</keyword>
<gene>
    <name evidence="1" type="ORF">BF17_03445</name>
</gene>
<protein>
    <recommendedName>
        <fullName evidence="3">Toxin SymE-like domain-containing protein</fullName>
    </recommendedName>
</protein>
<evidence type="ECO:0000313" key="2">
    <source>
        <dbReference type="Proteomes" id="UP000019439"/>
    </source>
</evidence>
<dbReference type="GeneID" id="96662708"/>
<dbReference type="RefSeq" id="WP_025381303.1">
    <property type="nucleotide sequence ID" value="NZ_CGBP01000060.1"/>
</dbReference>
<organism evidence="1 2">
    <name type="scientific">Yersinia similis</name>
    <dbReference type="NCBI Taxonomy" id="367190"/>
    <lineage>
        <taxon>Bacteria</taxon>
        <taxon>Pseudomonadati</taxon>
        <taxon>Pseudomonadota</taxon>
        <taxon>Gammaproteobacteria</taxon>
        <taxon>Enterobacterales</taxon>
        <taxon>Yersiniaceae</taxon>
        <taxon>Yersinia</taxon>
    </lineage>
</organism>
<evidence type="ECO:0008006" key="3">
    <source>
        <dbReference type="Google" id="ProtNLM"/>
    </source>
</evidence>
<evidence type="ECO:0000313" key="1">
    <source>
        <dbReference type="EMBL" id="AHK18500.1"/>
    </source>
</evidence>
<proteinExistence type="predicted"/>
<dbReference type="Proteomes" id="UP000019439">
    <property type="component" value="Chromosome"/>
</dbReference>
<accession>A0ABM5PUL2</accession>
<reference evidence="1 2" key="1">
    <citation type="journal article" date="2014" name="Genome Announc.">
        <title>Genome Sequence of Yersinia similis Y228T, a Member of the Yersinia pseudotuberculosis Complex.</title>
        <authorList>
            <person name="Sprague L.D."/>
            <person name="Neubauer H."/>
        </authorList>
    </citation>
    <scope>NUCLEOTIDE SEQUENCE [LARGE SCALE GENOMIC DNA]</scope>
    <source>
        <strain evidence="1 2">228</strain>
    </source>
</reference>
<name>A0ABM5PUL2_9GAMM</name>
<dbReference type="EMBL" id="CP007230">
    <property type="protein sequence ID" value="AHK18500.1"/>
    <property type="molecule type" value="Genomic_DNA"/>
</dbReference>
<sequence length="111" mass="12266">MSLSISSYHDNTIPELFISRENLKAVGFIPETLFKIKLYRNGLMVSPIPDETNITELMISLEESTDEGIDWVRDNGGLYLAGEWLVLSGLAGQLLDISVISGQIVIKAKLV</sequence>